<dbReference type="AlphaFoldDB" id="A0A4S4D224"/>
<dbReference type="EMBL" id="SDRB02013022">
    <property type="protein sequence ID" value="THF96117.1"/>
    <property type="molecule type" value="Genomic_DNA"/>
</dbReference>
<comment type="caution">
    <text evidence="2">The sequence shown here is derived from an EMBL/GenBank/DDBJ whole genome shotgun (WGS) entry which is preliminary data.</text>
</comment>
<gene>
    <name evidence="2" type="ORF">TEA_014190</name>
</gene>
<name>A0A4S4D224_CAMSN</name>
<keyword evidence="1" id="KW-0472">Membrane</keyword>
<evidence type="ECO:0000313" key="2">
    <source>
        <dbReference type="EMBL" id="THF96117.1"/>
    </source>
</evidence>
<proteinExistence type="predicted"/>
<sequence length="184" mass="21005">MKMVRMAFHSVGLYSLTLIIGIVAKFAFLRRHDDHVIFNNHLFAAALETLPLFSIIFSIKWLTTLQNPILQDMKFTEAVMSRAFVKSFVDYYARYGIFLPCVTRVFNGEANAAVLIVALMGILLVGLTGAYRRFDALAMISLKIGIHGGVVIVQQEDEELKKRKLELEMERKLEMENKTNKMML</sequence>
<evidence type="ECO:0000256" key="1">
    <source>
        <dbReference type="SAM" id="Phobius"/>
    </source>
</evidence>
<organism evidence="2 3">
    <name type="scientific">Camellia sinensis var. sinensis</name>
    <name type="common">China tea</name>
    <dbReference type="NCBI Taxonomy" id="542762"/>
    <lineage>
        <taxon>Eukaryota</taxon>
        <taxon>Viridiplantae</taxon>
        <taxon>Streptophyta</taxon>
        <taxon>Embryophyta</taxon>
        <taxon>Tracheophyta</taxon>
        <taxon>Spermatophyta</taxon>
        <taxon>Magnoliopsida</taxon>
        <taxon>eudicotyledons</taxon>
        <taxon>Gunneridae</taxon>
        <taxon>Pentapetalae</taxon>
        <taxon>asterids</taxon>
        <taxon>Ericales</taxon>
        <taxon>Theaceae</taxon>
        <taxon>Camellia</taxon>
    </lineage>
</organism>
<feature type="transmembrane region" description="Helical" evidence="1">
    <location>
        <begin position="41"/>
        <end position="63"/>
    </location>
</feature>
<protein>
    <submittedName>
        <fullName evidence="2">Uncharacterized protein</fullName>
    </submittedName>
</protein>
<evidence type="ECO:0000313" key="3">
    <source>
        <dbReference type="Proteomes" id="UP000306102"/>
    </source>
</evidence>
<keyword evidence="1" id="KW-1133">Transmembrane helix</keyword>
<dbReference type="Proteomes" id="UP000306102">
    <property type="component" value="Unassembled WGS sequence"/>
</dbReference>
<keyword evidence="3" id="KW-1185">Reference proteome</keyword>
<feature type="transmembrane region" description="Helical" evidence="1">
    <location>
        <begin position="6"/>
        <end position="29"/>
    </location>
</feature>
<feature type="transmembrane region" description="Helical" evidence="1">
    <location>
        <begin position="112"/>
        <end position="131"/>
    </location>
</feature>
<accession>A0A4S4D224</accession>
<keyword evidence="1" id="KW-0812">Transmembrane</keyword>
<reference evidence="2 3" key="1">
    <citation type="journal article" date="2018" name="Proc. Natl. Acad. Sci. U.S.A.">
        <title>Draft genome sequence of Camellia sinensis var. sinensis provides insights into the evolution of the tea genome and tea quality.</title>
        <authorList>
            <person name="Wei C."/>
            <person name="Yang H."/>
            <person name="Wang S."/>
            <person name="Zhao J."/>
            <person name="Liu C."/>
            <person name="Gao L."/>
            <person name="Xia E."/>
            <person name="Lu Y."/>
            <person name="Tai Y."/>
            <person name="She G."/>
            <person name="Sun J."/>
            <person name="Cao H."/>
            <person name="Tong W."/>
            <person name="Gao Q."/>
            <person name="Li Y."/>
            <person name="Deng W."/>
            <person name="Jiang X."/>
            <person name="Wang W."/>
            <person name="Chen Q."/>
            <person name="Zhang S."/>
            <person name="Li H."/>
            <person name="Wu J."/>
            <person name="Wang P."/>
            <person name="Li P."/>
            <person name="Shi C."/>
            <person name="Zheng F."/>
            <person name="Jian J."/>
            <person name="Huang B."/>
            <person name="Shan D."/>
            <person name="Shi M."/>
            <person name="Fang C."/>
            <person name="Yue Y."/>
            <person name="Li F."/>
            <person name="Li D."/>
            <person name="Wei S."/>
            <person name="Han B."/>
            <person name="Jiang C."/>
            <person name="Yin Y."/>
            <person name="Xia T."/>
            <person name="Zhang Z."/>
            <person name="Bennetzen J.L."/>
            <person name="Zhao S."/>
            <person name="Wan X."/>
        </authorList>
    </citation>
    <scope>NUCLEOTIDE SEQUENCE [LARGE SCALE GENOMIC DNA]</scope>
    <source>
        <strain evidence="3">cv. Shuchazao</strain>
        <tissue evidence="2">Leaf</tissue>
    </source>
</reference>